<evidence type="ECO:0000256" key="1">
    <source>
        <dbReference type="SAM" id="SignalP"/>
    </source>
</evidence>
<dbReference type="Proteomes" id="UP000324870">
    <property type="component" value="Unassembled WGS sequence"/>
</dbReference>
<dbReference type="RefSeq" id="WP_130062783.1">
    <property type="nucleotide sequence ID" value="NZ_CAKMWW010000002.1"/>
</dbReference>
<sequence length="136" mass="15548">MKKHLLPLCVTLFLIFAGGMTAGCDKLDDKYKSEKTVTLTIASVKPAAADDDYDWLQGLPVYIYKEESPDWRLWYSHDPIRGFDEIYEEGYEYVVKVRRLTLAGPPQDAGAYVYELKKVVSKTQKDSEGVPESYLR</sequence>
<proteinExistence type="predicted"/>
<organism evidence="3 4">
    <name type="scientific">Alistipes finegoldii</name>
    <dbReference type="NCBI Taxonomy" id="214856"/>
    <lineage>
        <taxon>Bacteria</taxon>
        <taxon>Pseudomonadati</taxon>
        <taxon>Bacteroidota</taxon>
        <taxon>Bacteroidia</taxon>
        <taxon>Bacteroidales</taxon>
        <taxon>Rikenellaceae</taxon>
        <taxon>Alistipes</taxon>
    </lineage>
</organism>
<accession>A0ABQ6S5P1</accession>
<name>A0ABQ6S5P1_9BACT</name>
<evidence type="ECO:0000313" key="4">
    <source>
        <dbReference type="Proteomes" id="UP000324870"/>
    </source>
</evidence>
<keyword evidence="1" id="KW-0732">Signal</keyword>
<dbReference type="Pfam" id="PF14302">
    <property type="entry name" value="DUF4377"/>
    <property type="match status" value="1"/>
</dbReference>
<feature type="signal peptide" evidence="1">
    <location>
        <begin position="1"/>
        <end position="22"/>
    </location>
</feature>
<keyword evidence="4" id="KW-1185">Reference proteome</keyword>
<feature type="domain" description="DUF4377" evidence="2">
    <location>
        <begin position="63"/>
        <end position="122"/>
    </location>
</feature>
<dbReference type="InterPro" id="IPR025485">
    <property type="entry name" value="DUF4377"/>
</dbReference>
<evidence type="ECO:0000259" key="2">
    <source>
        <dbReference type="Pfam" id="PF14302"/>
    </source>
</evidence>
<dbReference type="EMBL" id="VVND01000006">
    <property type="protein sequence ID" value="KAA3159758.1"/>
    <property type="molecule type" value="Genomic_DNA"/>
</dbReference>
<protein>
    <submittedName>
        <fullName evidence="3">DUF4377 domain-containing protein</fullName>
    </submittedName>
</protein>
<evidence type="ECO:0000313" key="3">
    <source>
        <dbReference type="EMBL" id="KAA3159758.1"/>
    </source>
</evidence>
<gene>
    <name evidence="3" type="ORF">F2A26_05615</name>
</gene>
<feature type="chain" id="PRO_5045788295" evidence="1">
    <location>
        <begin position="23"/>
        <end position="136"/>
    </location>
</feature>
<comment type="caution">
    <text evidence="3">The sequence shown here is derived from an EMBL/GenBank/DDBJ whole genome shotgun (WGS) entry which is preliminary data.</text>
</comment>
<dbReference type="PROSITE" id="PS51257">
    <property type="entry name" value="PROKAR_LIPOPROTEIN"/>
    <property type="match status" value="1"/>
</dbReference>
<reference evidence="3 4" key="1">
    <citation type="journal article" date="2019" name="Nat. Med.">
        <title>A library of human gut bacterial isolates paired with longitudinal multiomics data enables mechanistic microbiome research.</title>
        <authorList>
            <person name="Poyet M."/>
            <person name="Groussin M."/>
            <person name="Gibbons S.M."/>
            <person name="Avila-Pacheco J."/>
            <person name="Jiang X."/>
            <person name="Kearney S.M."/>
            <person name="Perrotta A.R."/>
            <person name="Berdy B."/>
            <person name="Zhao S."/>
            <person name="Lieberman T.D."/>
            <person name="Swanson P.K."/>
            <person name="Smith M."/>
            <person name="Roesemann S."/>
            <person name="Alexander J.E."/>
            <person name="Rich S.A."/>
            <person name="Livny J."/>
            <person name="Vlamakis H."/>
            <person name="Clish C."/>
            <person name="Bullock K."/>
            <person name="Deik A."/>
            <person name="Scott J."/>
            <person name="Pierce K.A."/>
            <person name="Xavier R.J."/>
            <person name="Alm E.J."/>
        </authorList>
    </citation>
    <scope>NUCLEOTIDE SEQUENCE [LARGE SCALE GENOMIC DNA]</scope>
    <source>
        <strain evidence="3 4">BIOML-A1</strain>
    </source>
</reference>